<evidence type="ECO:0008006" key="4">
    <source>
        <dbReference type="Google" id="ProtNLM"/>
    </source>
</evidence>
<evidence type="ECO:0000313" key="3">
    <source>
        <dbReference type="Proteomes" id="UP000037600"/>
    </source>
</evidence>
<dbReference type="EMBL" id="LAZL01000018">
    <property type="protein sequence ID" value="KMT64937.1"/>
    <property type="molecule type" value="Genomic_DNA"/>
</dbReference>
<name>A0A0J8GQC0_9ALTE</name>
<comment type="caution">
    <text evidence="2">The sequence shown here is derived from an EMBL/GenBank/DDBJ whole genome shotgun (WGS) entry which is preliminary data.</text>
</comment>
<dbReference type="AlphaFoldDB" id="A0A0J8GQC0"/>
<keyword evidence="1" id="KW-0472">Membrane</keyword>
<keyword evidence="3" id="KW-1185">Reference proteome</keyword>
<dbReference type="RefSeq" id="WP_048692803.1">
    <property type="nucleotide sequence ID" value="NZ_KQ130492.1"/>
</dbReference>
<dbReference type="STRING" id="1513271.XM47_12070"/>
<keyword evidence="1" id="KW-0812">Transmembrane</keyword>
<keyword evidence="1" id="KW-1133">Transmembrane helix</keyword>
<dbReference type="InterPro" id="IPR010718">
    <property type="entry name" value="DUF1294"/>
</dbReference>
<evidence type="ECO:0000256" key="1">
    <source>
        <dbReference type="SAM" id="Phobius"/>
    </source>
</evidence>
<dbReference type="Pfam" id="PF06961">
    <property type="entry name" value="DUF1294"/>
    <property type="match status" value="1"/>
</dbReference>
<feature type="transmembrane region" description="Helical" evidence="1">
    <location>
        <begin position="82"/>
        <end position="101"/>
    </location>
</feature>
<accession>A0A0J8GQC0</accession>
<reference evidence="2 3" key="1">
    <citation type="submission" date="2015-04" db="EMBL/GenBank/DDBJ databases">
        <title>Draft Genome Sequence of the Novel Agar-Digesting Marine Bacterium Q1.</title>
        <authorList>
            <person name="Li Y."/>
            <person name="Li D."/>
            <person name="Chen G."/>
            <person name="Du Z."/>
        </authorList>
    </citation>
    <scope>NUCLEOTIDE SEQUENCE [LARGE SCALE GENOMIC DNA]</scope>
    <source>
        <strain evidence="2 3">Q1</strain>
    </source>
</reference>
<evidence type="ECO:0000313" key="2">
    <source>
        <dbReference type="EMBL" id="KMT64937.1"/>
    </source>
</evidence>
<sequence length="108" mass="12637">MFELDWFELLMRFPHNFLIYLALINFITFWVYAWDKSAAIRGVSRVAEKRLHKLSLAGGWLGAFSAQRLFRHKTLKSKFQLIFWLTVLGNLSLIAACGFIFERFFGGN</sequence>
<organism evidence="2 3">
    <name type="scientific">Catenovulum maritimum</name>
    <dbReference type="NCBI Taxonomy" id="1513271"/>
    <lineage>
        <taxon>Bacteria</taxon>
        <taxon>Pseudomonadati</taxon>
        <taxon>Pseudomonadota</taxon>
        <taxon>Gammaproteobacteria</taxon>
        <taxon>Alteromonadales</taxon>
        <taxon>Alteromonadaceae</taxon>
        <taxon>Catenovulum</taxon>
    </lineage>
</organism>
<dbReference type="Proteomes" id="UP000037600">
    <property type="component" value="Unassembled WGS sequence"/>
</dbReference>
<protein>
    <recommendedName>
        <fullName evidence="4">DNA-binding protein</fullName>
    </recommendedName>
</protein>
<gene>
    <name evidence="2" type="ORF">XM47_12070</name>
</gene>
<feature type="transmembrane region" description="Helical" evidence="1">
    <location>
        <begin position="17"/>
        <end position="34"/>
    </location>
</feature>
<proteinExistence type="predicted"/>